<keyword evidence="5" id="KW-0808">Transferase</keyword>
<dbReference type="InterPro" id="IPR003661">
    <property type="entry name" value="HisK_dim/P_dom"/>
</dbReference>
<dbReference type="GO" id="GO:0016020">
    <property type="term" value="C:membrane"/>
    <property type="evidence" value="ECO:0007669"/>
    <property type="project" value="UniProtKB-SubCell"/>
</dbReference>
<feature type="domain" description="Response regulatory" evidence="11">
    <location>
        <begin position="757"/>
        <end position="877"/>
    </location>
</feature>
<accession>M1P1Y6</accession>
<dbReference type="PANTHER" id="PTHR43065">
    <property type="entry name" value="SENSOR HISTIDINE KINASE"/>
    <property type="match status" value="1"/>
</dbReference>
<dbReference type="SUPFAM" id="SSF52172">
    <property type="entry name" value="CheY-like"/>
    <property type="match status" value="1"/>
</dbReference>
<keyword evidence="4 7" id="KW-0597">Phosphoprotein</keyword>
<dbReference type="SUPFAM" id="SSF55874">
    <property type="entry name" value="ATPase domain of HSP90 chaperone/DNA topoisomerase II/histidine kinase"/>
    <property type="match status" value="1"/>
</dbReference>
<dbReference type="RefSeq" id="WP_015403174.1">
    <property type="nucleotide sequence ID" value="NC_020304.1"/>
</dbReference>
<dbReference type="SUPFAM" id="SSF55785">
    <property type="entry name" value="PYP-like sensor domain (PAS domain)"/>
    <property type="match status" value="1"/>
</dbReference>
<feature type="modified residue" description="4-aspartylphosphate" evidence="7">
    <location>
        <position position="811"/>
    </location>
</feature>
<feature type="coiled-coil region" evidence="8">
    <location>
        <begin position="338"/>
        <end position="390"/>
    </location>
</feature>
<dbReference type="EC" id="2.7.13.3" evidence="3"/>
<dbReference type="SMART" id="SM00388">
    <property type="entry name" value="HisKA"/>
    <property type="match status" value="1"/>
</dbReference>
<dbReference type="eggNOG" id="COG0784">
    <property type="taxonomic scope" value="Bacteria"/>
</dbReference>
<dbReference type="SMART" id="SM00448">
    <property type="entry name" value="REC"/>
    <property type="match status" value="1"/>
</dbReference>
<dbReference type="CDD" id="cd00130">
    <property type="entry name" value="PAS"/>
    <property type="match status" value="1"/>
</dbReference>
<dbReference type="EMBL" id="CP003985">
    <property type="protein sequence ID" value="AGF77478.1"/>
    <property type="molecule type" value="Genomic_DNA"/>
</dbReference>
<dbReference type="InterPro" id="IPR036097">
    <property type="entry name" value="HisK_dim/P_sf"/>
</dbReference>
<evidence type="ECO:0000256" key="6">
    <source>
        <dbReference type="ARBA" id="ARBA00022777"/>
    </source>
</evidence>
<dbReference type="PROSITE" id="PS50110">
    <property type="entry name" value="RESPONSE_REGULATORY"/>
    <property type="match status" value="1"/>
</dbReference>
<dbReference type="PRINTS" id="PR00344">
    <property type="entry name" value="BCTRLSENSOR"/>
</dbReference>
<dbReference type="CDD" id="cd00156">
    <property type="entry name" value="REC"/>
    <property type="match status" value="1"/>
</dbReference>
<keyword evidence="8" id="KW-0175">Coiled coil</keyword>
<evidence type="ECO:0000256" key="7">
    <source>
        <dbReference type="PROSITE-ProRule" id="PRU00169"/>
    </source>
</evidence>
<dbReference type="KEGG" id="dsf:UWK_00904"/>
<dbReference type="Pfam" id="PF02518">
    <property type="entry name" value="HATPase_c"/>
    <property type="match status" value="1"/>
</dbReference>
<dbReference type="SMART" id="SM00387">
    <property type="entry name" value="HATPase_c"/>
    <property type="match status" value="1"/>
</dbReference>
<dbReference type="Gene3D" id="3.30.565.10">
    <property type="entry name" value="Histidine kinase-like ATPase, C-terminal domain"/>
    <property type="match status" value="1"/>
</dbReference>
<keyword evidence="9" id="KW-0812">Transmembrane</keyword>
<dbReference type="HOGENOM" id="CLU_326183_0_0_7"/>
<feature type="domain" description="PAS" evidence="12">
    <location>
        <begin position="380"/>
        <end position="450"/>
    </location>
</feature>
<dbReference type="SMART" id="SM00304">
    <property type="entry name" value="HAMP"/>
    <property type="match status" value="1"/>
</dbReference>
<dbReference type="InterPro" id="IPR036890">
    <property type="entry name" value="HATPase_C_sf"/>
</dbReference>
<evidence type="ECO:0000259" key="11">
    <source>
        <dbReference type="PROSITE" id="PS50110"/>
    </source>
</evidence>
<evidence type="ECO:0000259" key="10">
    <source>
        <dbReference type="PROSITE" id="PS50109"/>
    </source>
</evidence>
<dbReference type="NCBIfam" id="TIGR00229">
    <property type="entry name" value="sensory_box"/>
    <property type="match status" value="1"/>
</dbReference>
<evidence type="ECO:0000256" key="5">
    <source>
        <dbReference type="ARBA" id="ARBA00022679"/>
    </source>
</evidence>
<feature type="domain" description="Histidine kinase" evidence="10">
    <location>
        <begin position="519"/>
        <end position="736"/>
    </location>
</feature>
<dbReference type="CDD" id="cd00082">
    <property type="entry name" value="HisKA"/>
    <property type="match status" value="1"/>
</dbReference>
<feature type="domain" description="HAMP" evidence="13">
    <location>
        <begin position="291"/>
        <end position="343"/>
    </location>
</feature>
<dbReference type="InterPro" id="IPR011006">
    <property type="entry name" value="CheY-like_superfamily"/>
</dbReference>
<dbReference type="InterPro" id="IPR003660">
    <property type="entry name" value="HAMP_dom"/>
</dbReference>
<dbReference type="Gene3D" id="6.10.340.10">
    <property type="match status" value="1"/>
</dbReference>
<dbReference type="PROSITE" id="PS50885">
    <property type="entry name" value="HAMP"/>
    <property type="match status" value="1"/>
</dbReference>
<dbReference type="AlphaFoldDB" id="M1P1Y6"/>
<evidence type="ECO:0000313" key="15">
    <source>
        <dbReference type="Proteomes" id="UP000011721"/>
    </source>
</evidence>
<dbReference type="SUPFAM" id="SSF47384">
    <property type="entry name" value="Homodimeric domain of signal transducing histidine kinase"/>
    <property type="match status" value="1"/>
</dbReference>
<gene>
    <name evidence="14" type="ordered locus">UWK_00904</name>
</gene>
<keyword evidence="9" id="KW-1133">Transmembrane helix</keyword>
<dbReference type="InterPro" id="IPR005467">
    <property type="entry name" value="His_kinase_dom"/>
</dbReference>
<dbReference type="InterPro" id="IPR003594">
    <property type="entry name" value="HATPase_dom"/>
</dbReference>
<evidence type="ECO:0000259" key="12">
    <source>
        <dbReference type="PROSITE" id="PS50112"/>
    </source>
</evidence>
<comment type="subcellular location">
    <subcellularLocation>
        <location evidence="2">Membrane</location>
    </subcellularLocation>
</comment>
<reference evidence="15" key="1">
    <citation type="journal article" date="2013" name="Stand. Genomic Sci.">
        <title>Complete genome sequence of Desulfocapsa sulfexigens, a marine deltaproteobacterium specialized in disproportionating inorganic sulfur compounds.</title>
        <authorList>
            <person name="Finster K.W."/>
            <person name="Kjeldsen K.U."/>
            <person name="Kube M."/>
            <person name="Reinhardt R."/>
            <person name="Mussmann M."/>
            <person name="Amann R."/>
            <person name="Schreiber L."/>
        </authorList>
    </citation>
    <scope>NUCLEOTIDE SEQUENCE [LARGE SCALE GENOMIC DNA]</scope>
    <source>
        <strain evidence="15">DSM 10523 / SB164P1</strain>
    </source>
</reference>
<evidence type="ECO:0000259" key="13">
    <source>
        <dbReference type="PROSITE" id="PS50885"/>
    </source>
</evidence>
<dbReference type="Pfam" id="PF08448">
    <property type="entry name" value="PAS_4"/>
    <property type="match status" value="1"/>
</dbReference>
<comment type="catalytic activity">
    <reaction evidence="1">
        <text>ATP + protein L-histidine = ADP + protein N-phospho-L-histidine.</text>
        <dbReference type="EC" id="2.7.13.3"/>
    </reaction>
</comment>
<name>M1P1Y6_DESSD</name>
<protein>
    <recommendedName>
        <fullName evidence="3">histidine kinase</fullName>
        <ecNumber evidence="3">2.7.13.3</ecNumber>
    </recommendedName>
</protein>
<dbReference type="Pfam" id="PF00672">
    <property type="entry name" value="HAMP"/>
    <property type="match status" value="1"/>
</dbReference>
<dbReference type="Gene3D" id="1.10.287.130">
    <property type="match status" value="1"/>
</dbReference>
<dbReference type="eggNOG" id="COG5000">
    <property type="taxonomic scope" value="Bacteria"/>
</dbReference>
<dbReference type="GO" id="GO:0000155">
    <property type="term" value="F:phosphorelay sensor kinase activity"/>
    <property type="evidence" value="ECO:0007669"/>
    <property type="project" value="InterPro"/>
</dbReference>
<keyword evidence="9" id="KW-0472">Membrane</keyword>
<dbReference type="SUPFAM" id="SSF158472">
    <property type="entry name" value="HAMP domain-like"/>
    <property type="match status" value="1"/>
</dbReference>
<evidence type="ECO:0000256" key="9">
    <source>
        <dbReference type="SAM" id="Phobius"/>
    </source>
</evidence>
<dbReference type="Gene3D" id="3.40.50.2300">
    <property type="match status" value="1"/>
</dbReference>
<dbReference type="Pfam" id="PF00072">
    <property type="entry name" value="Response_reg"/>
    <property type="match status" value="1"/>
</dbReference>
<evidence type="ECO:0000256" key="3">
    <source>
        <dbReference type="ARBA" id="ARBA00012438"/>
    </source>
</evidence>
<keyword evidence="6" id="KW-0418">Kinase</keyword>
<keyword evidence="15" id="KW-1185">Reference proteome</keyword>
<dbReference type="InterPro" id="IPR000014">
    <property type="entry name" value="PAS"/>
</dbReference>
<dbReference type="PROSITE" id="PS50109">
    <property type="entry name" value="HIS_KIN"/>
    <property type="match status" value="1"/>
</dbReference>
<dbReference type="Proteomes" id="UP000011721">
    <property type="component" value="Chromosome"/>
</dbReference>
<dbReference type="InterPro" id="IPR013656">
    <property type="entry name" value="PAS_4"/>
</dbReference>
<feature type="transmembrane region" description="Helical" evidence="9">
    <location>
        <begin position="7"/>
        <end position="29"/>
    </location>
</feature>
<dbReference type="Gene3D" id="3.30.450.20">
    <property type="entry name" value="PAS domain"/>
    <property type="match status" value="1"/>
</dbReference>
<dbReference type="InterPro" id="IPR004358">
    <property type="entry name" value="Sig_transdc_His_kin-like_C"/>
</dbReference>
<dbReference type="CDD" id="cd06225">
    <property type="entry name" value="HAMP"/>
    <property type="match status" value="1"/>
</dbReference>
<dbReference type="PATRIC" id="fig|1167006.5.peg.1015"/>
<organism evidence="14 15">
    <name type="scientific">Desulfocapsa sulfexigens (strain DSM 10523 / SB164P1)</name>
    <dbReference type="NCBI Taxonomy" id="1167006"/>
    <lineage>
        <taxon>Bacteria</taxon>
        <taxon>Pseudomonadati</taxon>
        <taxon>Thermodesulfobacteriota</taxon>
        <taxon>Desulfobulbia</taxon>
        <taxon>Desulfobulbales</taxon>
        <taxon>Desulfocapsaceae</taxon>
        <taxon>Desulfocapsa</taxon>
    </lineage>
</organism>
<dbReference type="SMART" id="SM00091">
    <property type="entry name" value="PAS"/>
    <property type="match status" value="1"/>
</dbReference>
<evidence type="ECO:0000313" key="14">
    <source>
        <dbReference type="EMBL" id="AGF77478.1"/>
    </source>
</evidence>
<dbReference type="OrthoDB" id="5476885at2"/>
<evidence type="ECO:0000256" key="4">
    <source>
        <dbReference type="ARBA" id="ARBA00022553"/>
    </source>
</evidence>
<dbReference type="STRING" id="1167006.UWK_00904"/>
<evidence type="ECO:0000256" key="2">
    <source>
        <dbReference type="ARBA" id="ARBA00004370"/>
    </source>
</evidence>
<evidence type="ECO:0000256" key="8">
    <source>
        <dbReference type="SAM" id="Coils"/>
    </source>
</evidence>
<dbReference type="InterPro" id="IPR001789">
    <property type="entry name" value="Sig_transdc_resp-reg_receiver"/>
</dbReference>
<evidence type="ECO:0000256" key="1">
    <source>
        <dbReference type="ARBA" id="ARBA00000085"/>
    </source>
</evidence>
<feature type="coiled-coil region" evidence="8">
    <location>
        <begin position="177"/>
        <end position="204"/>
    </location>
</feature>
<proteinExistence type="predicted"/>
<dbReference type="InterPro" id="IPR035965">
    <property type="entry name" value="PAS-like_dom_sf"/>
</dbReference>
<sequence length="883" mass="97400">MSFRLKLGIGFSSVLLLMVLAGLISWWGMDSALSRQTMLYQLNSTLEDRFNKLVREEQAFANTEDLLHSRAVFQILARIRKPIHDVLTQPLEAVQQETVKNLLEALKDYEESFSAFITHDVDMRTMKSRMLQESKRLISNGSELSRAEADMAVLQHLMGEILIAEKNYLLSGSSEAATEVVETVRKLREKAEVARENFSDNELKLRAFRIATVADVYQEIFSNFIKEKEELQQAALRMEQALSRFTEKLAQYIARETAIAGKQVAILRLVSLCISLLAVGLGIFATIFLSGRITRPIEKLKHSAAQIVSGNLDTSVVISSRDEIGELGHIFNQMAGRLKESFTDIEQYRDHLEELVRERTLALEKENFGRREVEAALRASEENLSLIIEESPMGIILWGMDFQVTRWNQAAERIFGYPAAEAMGRQVAFIVPPQAQAHVETVWQQLITQKEDGSRSRNENITSKGDTILCDWYNTPLVDASGENIGVLSLVEDVTTLVRTEQELLKVKKIESTGVLAGGIAHDFNNILTAILGNINLSLMDQELTPRTRALLKAAEKASVRAQTLTQQLLTFAKGGDPVKEATDLGQVIMDSANFILHGSSIACSYAIPDDLWYVTADKGQISQVIQNIVLNAVQAMPGGGQLSISCTNIEPGTDEFVEDSADQRFVRIDIADSGGGIPVELMEKIFDPYFSNKPQGSGLGLAITLSIINKHHGRIGVHSAPGGGAVFSVYLPASEVTEATPVTAGTDSQVPGKKARILIMDDEQMVLDVLATMLQAVGHEVLISRDGDTCIHLYEENLQSATPIDLIIMDLTIPGGKGGKETVQEILQRDRQARVIVSSGYSNDPVMAHYAEYGFCGAVSKPFCLDELSSVINTVLARQESV</sequence>
<dbReference type="PROSITE" id="PS50112">
    <property type="entry name" value="PAS"/>
    <property type="match status" value="1"/>
</dbReference>
<dbReference type="PANTHER" id="PTHR43065:SF42">
    <property type="entry name" value="TWO-COMPONENT SENSOR PPRA"/>
    <property type="match status" value="1"/>
</dbReference>
<dbReference type="Pfam" id="PF00512">
    <property type="entry name" value="HisKA"/>
    <property type="match status" value="1"/>
</dbReference>